<evidence type="ECO:0000313" key="4">
    <source>
        <dbReference type="Proteomes" id="UP000002572"/>
    </source>
</evidence>
<dbReference type="EMBL" id="CP002432">
    <property type="protein sequence ID" value="ADU66098.1"/>
    <property type="molecule type" value="Genomic_DNA"/>
</dbReference>
<keyword evidence="2" id="KW-0472">Membrane</keyword>
<evidence type="ECO:0000256" key="2">
    <source>
        <dbReference type="SAM" id="Phobius"/>
    </source>
</evidence>
<keyword evidence="2" id="KW-1133">Transmembrane helix</keyword>
<keyword evidence="2" id="KW-0812">Transmembrane</keyword>
<dbReference type="Proteomes" id="UP000002572">
    <property type="component" value="Chromosome"/>
</dbReference>
<dbReference type="AlphaFoldDB" id="E6W662"/>
<sequence>MNIKIDPARVAIAMGLVGTSLVAGVALLLTEEFSFFFKVAAVSLIILSLLGYIVGVLIRELHEEYLNFKGVLLKKHALKVPMAQKVPVHRDFQDHDDDESTLDLNIDYAREQQDFDEDTMAESSYEEAVSESRG</sequence>
<evidence type="ECO:0000313" key="3">
    <source>
        <dbReference type="EMBL" id="ADU66098.1"/>
    </source>
</evidence>
<keyword evidence="4" id="KW-1185">Reference proteome</keyword>
<feature type="transmembrane region" description="Helical" evidence="2">
    <location>
        <begin position="35"/>
        <end position="58"/>
    </location>
</feature>
<organism evidence="3 4">
    <name type="scientific">Desulfurispirillum indicum (strain ATCC BAA-1389 / DSM 22839 / S5)</name>
    <dbReference type="NCBI Taxonomy" id="653733"/>
    <lineage>
        <taxon>Bacteria</taxon>
        <taxon>Pseudomonadati</taxon>
        <taxon>Chrysiogenota</taxon>
        <taxon>Chrysiogenia</taxon>
        <taxon>Chrysiogenales</taxon>
        <taxon>Chrysiogenaceae</taxon>
        <taxon>Desulfurispirillum</taxon>
    </lineage>
</organism>
<feature type="transmembrane region" description="Helical" evidence="2">
    <location>
        <begin position="12"/>
        <end position="29"/>
    </location>
</feature>
<evidence type="ECO:0000256" key="1">
    <source>
        <dbReference type="SAM" id="MobiDB-lite"/>
    </source>
</evidence>
<protein>
    <submittedName>
        <fullName evidence="3">Uncharacterized protein</fullName>
    </submittedName>
</protein>
<feature type="region of interest" description="Disordered" evidence="1">
    <location>
        <begin position="114"/>
        <end position="134"/>
    </location>
</feature>
<reference evidence="3 4" key="1">
    <citation type="submission" date="2010-12" db="EMBL/GenBank/DDBJ databases">
        <title>Complete sequence of Desulfurispirillum indicum S5.</title>
        <authorList>
            <consortium name="US DOE Joint Genome Institute"/>
            <person name="Lucas S."/>
            <person name="Copeland A."/>
            <person name="Lapidus A."/>
            <person name="Cheng J.-F."/>
            <person name="Goodwin L."/>
            <person name="Pitluck S."/>
            <person name="Chertkov O."/>
            <person name="Held B."/>
            <person name="Detter J.C."/>
            <person name="Han C."/>
            <person name="Tapia R."/>
            <person name="Land M."/>
            <person name="Hauser L."/>
            <person name="Kyrpides N."/>
            <person name="Ivanova N."/>
            <person name="Mikhailova N."/>
            <person name="Haggblom M."/>
            <person name="Rauschenbach I."/>
            <person name="Bini E."/>
            <person name="Woyke T."/>
        </authorList>
    </citation>
    <scope>NUCLEOTIDE SEQUENCE [LARGE SCALE GENOMIC DNA]</scope>
    <source>
        <strain evidence="4">ATCC BAA-1389 / DSM 22839 / S5</strain>
    </source>
</reference>
<proteinExistence type="predicted"/>
<name>E6W662_DESIS</name>
<dbReference type="RefSeq" id="WP_013505979.1">
    <property type="nucleotide sequence ID" value="NC_014836.1"/>
</dbReference>
<accession>E6W662</accession>
<dbReference type="STRING" id="653733.Selin_1363"/>
<dbReference type="InParanoid" id="E6W662"/>
<dbReference type="KEGG" id="din:Selin_1363"/>
<gene>
    <name evidence="3" type="ordered locus">Selin_1363</name>
</gene>
<dbReference type="HOGENOM" id="CLU_1892836_0_0_0"/>